<evidence type="ECO:0000256" key="2">
    <source>
        <dbReference type="ARBA" id="ARBA00022643"/>
    </source>
</evidence>
<dbReference type="GO" id="GO:0016491">
    <property type="term" value="F:oxidoreductase activity"/>
    <property type="evidence" value="ECO:0007669"/>
    <property type="project" value="InterPro"/>
</dbReference>
<keyword evidence="2" id="KW-0288">FMN</keyword>
<evidence type="ECO:0000259" key="3">
    <source>
        <dbReference type="Pfam" id="PF03358"/>
    </source>
</evidence>
<dbReference type="AlphaFoldDB" id="A0A1I7G5B1"/>
<protein>
    <submittedName>
        <fullName evidence="4">Multimeric flavodoxin WrbA</fullName>
    </submittedName>
</protein>
<evidence type="ECO:0000313" key="5">
    <source>
        <dbReference type="Proteomes" id="UP000182491"/>
    </source>
</evidence>
<evidence type="ECO:0000313" key="4">
    <source>
        <dbReference type="EMBL" id="SFU43624.1"/>
    </source>
</evidence>
<dbReference type="Gene3D" id="3.40.50.360">
    <property type="match status" value="1"/>
</dbReference>
<dbReference type="Proteomes" id="UP000182491">
    <property type="component" value="Unassembled WGS sequence"/>
</dbReference>
<name>A0A1I7G5B1_9BACT</name>
<dbReference type="PANTHER" id="PTHR43278:SF4">
    <property type="entry name" value="NAD(P)H-DEPENDENT FMN-CONTAINING OXIDOREDUCTASE YWQN-RELATED"/>
    <property type="match status" value="1"/>
</dbReference>
<sequence length="172" mass="19650">MAEIKPDKKPLVLLASARYASATERLVKLLLAQEKYTCINLLDFEINSYSYSGEYAEADAFLKVVRQMQQHEKLIFATPVYWYAMSGLLKIFFDRLTDLVTIEKQMGRSLKGKEVYVLAVGSDEALPLGFEEPFRLTAAYFDMTYAGCYYRPEAKLIAPLPGSADFLRRLYL</sequence>
<dbReference type="Pfam" id="PF03358">
    <property type="entry name" value="FMN_red"/>
    <property type="match status" value="1"/>
</dbReference>
<dbReference type="RefSeq" id="WP_068839684.1">
    <property type="nucleotide sequence ID" value="NZ_BMXC01000001.1"/>
</dbReference>
<reference evidence="5" key="1">
    <citation type="submission" date="2016-10" db="EMBL/GenBank/DDBJ databases">
        <authorList>
            <person name="Varghese N."/>
        </authorList>
    </citation>
    <scope>NUCLEOTIDE SEQUENCE [LARGE SCALE GENOMIC DNA]</scope>
    <source>
        <strain evidence="5">DSM 18820</strain>
    </source>
</reference>
<dbReference type="InterPro" id="IPR005025">
    <property type="entry name" value="FMN_Rdtase-like_dom"/>
</dbReference>
<keyword evidence="5" id="KW-1185">Reference proteome</keyword>
<dbReference type="OrthoDB" id="9805976at2"/>
<dbReference type="InterPro" id="IPR051796">
    <property type="entry name" value="ISF_SsuE-like"/>
</dbReference>
<dbReference type="EMBL" id="FPCA01000001">
    <property type="protein sequence ID" value="SFU43624.1"/>
    <property type="molecule type" value="Genomic_DNA"/>
</dbReference>
<gene>
    <name evidence="4" type="ORF">SAMN04487941_0730</name>
</gene>
<dbReference type="InterPro" id="IPR029039">
    <property type="entry name" value="Flavoprotein-like_sf"/>
</dbReference>
<evidence type="ECO:0000256" key="1">
    <source>
        <dbReference type="ARBA" id="ARBA00022630"/>
    </source>
</evidence>
<dbReference type="PANTHER" id="PTHR43278">
    <property type="entry name" value="NAD(P)H-DEPENDENT FMN-CONTAINING OXIDOREDUCTASE YWQN-RELATED"/>
    <property type="match status" value="1"/>
</dbReference>
<keyword evidence="1" id="KW-0285">Flavoprotein</keyword>
<organism evidence="4 5">
    <name type="scientific">Pontibacter akesuensis</name>
    <dbReference type="NCBI Taxonomy" id="388950"/>
    <lineage>
        <taxon>Bacteria</taxon>
        <taxon>Pseudomonadati</taxon>
        <taxon>Bacteroidota</taxon>
        <taxon>Cytophagia</taxon>
        <taxon>Cytophagales</taxon>
        <taxon>Hymenobacteraceae</taxon>
        <taxon>Pontibacter</taxon>
    </lineage>
</organism>
<accession>A0A1I7G5B1</accession>
<feature type="domain" description="NADPH-dependent FMN reductase-like" evidence="3">
    <location>
        <begin position="11"/>
        <end position="147"/>
    </location>
</feature>
<proteinExistence type="predicted"/>
<dbReference type="STRING" id="388950.GCA_001611675_03865"/>
<dbReference type="SUPFAM" id="SSF52218">
    <property type="entry name" value="Flavoproteins"/>
    <property type="match status" value="1"/>
</dbReference>